<proteinExistence type="predicted"/>
<dbReference type="Pfam" id="PF00085">
    <property type="entry name" value="Thioredoxin"/>
    <property type="match status" value="1"/>
</dbReference>
<keyword evidence="3" id="KW-1185">Reference proteome</keyword>
<gene>
    <name evidence="2" type="ORF">EHS13_33255</name>
</gene>
<dbReference type="CDD" id="cd02947">
    <property type="entry name" value="TRX_family"/>
    <property type="match status" value="1"/>
</dbReference>
<reference evidence="3" key="1">
    <citation type="submission" date="2018-11" db="EMBL/GenBank/DDBJ databases">
        <title>Complete genome sequence of Paenibacillus sp. ML311-T8.</title>
        <authorList>
            <person name="Nam Y.-D."/>
            <person name="Kang J."/>
            <person name="Chung W.-H."/>
            <person name="Park Y.S."/>
        </authorList>
    </citation>
    <scope>NUCLEOTIDE SEQUENCE [LARGE SCALE GENOMIC DNA]</scope>
    <source>
        <strain evidence="3">ML311-T8</strain>
    </source>
</reference>
<evidence type="ECO:0000313" key="2">
    <source>
        <dbReference type="EMBL" id="QGQ99387.1"/>
    </source>
</evidence>
<dbReference type="AlphaFoldDB" id="A0A6B8RTZ4"/>
<accession>A0A6B8RTZ4</accession>
<name>A0A6B8RTZ4_9BACL</name>
<dbReference type="EMBL" id="CP034235">
    <property type="protein sequence ID" value="QGQ99387.1"/>
    <property type="molecule type" value="Genomic_DNA"/>
</dbReference>
<dbReference type="SUPFAM" id="SSF52833">
    <property type="entry name" value="Thioredoxin-like"/>
    <property type="match status" value="1"/>
</dbReference>
<feature type="domain" description="Thioredoxin" evidence="1">
    <location>
        <begin position="17"/>
        <end position="91"/>
    </location>
</feature>
<dbReference type="InterPro" id="IPR013766">
    <property type="entry name" value="Thioredoxin_domain"/>
</dbReference>
<evidence type="ECO:0000313" key="3">
    <source>
        <dbReference type="Proteomes" id="UP000426246"/>
    </source>
</evidence>
<protein>
    <submittedName>
        <fullName evidence="2">Thioredoxin</fullName>
    </submittedName>
</protein>
<dbReference type="Gene3D" id="3.40.30.10">
    <property type="entry name" value="Glutaredoxin"/>
    <property type="match status" value="1"/>
</dbReference>
<dbReference type="RefSeq" id="WP_155704551.1">
    <property type="nucleotide sequence ID" value="NZ_CP034235.1"/>
</dbReference>
<dbReference type="OrthoDB" id="5784238at2"/>
<evidence type="ECO:0000259" key="1">
    <source>
        <dbReference type="Pfam" id="PF00085"/>
    </source>
</evidence>
<organism evidence="2 3">
    <name type="scientific">Paenibacillus psychroresistens</name>
    <dbReference type="NCBI Taxonomy" id="1778678"/>
    <lineage>
        <taxon>Bacteria</taxon>
        <taxon>Bacillati</taxon>
        <taxon>Bacillota</taxon>
        <taxon>Bacilli</taxon>
        <taxon>Bacillales</taxon>
        <taxon>Paenibacillaceae</taxon>
        <taxon>Paenibacillus</taxon>
    </lineage>
</organism>
<dbReference type="Proteomes" id="UP000426246">
    <property type="component" value="Chromosome"/>
</dbReference>
<sequence>MIEWTQKELLEHSAIKDTAYAVFLYTPLCGTCKLAERMLDIIMTMQPTMPLYKSNINFLPQVSQDWQIQSIPCVVIAEVGKDKKMIYRMQAVDELYRQLLPLTKKRPYIVK</sequence>
<dbReference type="KEGG" id="ppsc:EHS13_33255"/>
<dbReference type="InterPro" id="IPR036249">
    <property type="entry name" value="Thioredoxin-like_sf"/>
</dbReference>